<dbReference type="AlphaFoldDB" id="F1YGT4"/>
<dbReference type="NCBIfam" id="NF005559">
    <property type="entry name" value="PRK07231.1"/>
    <property type="match status" value="1"/>
</dbReference>
<dbReference type="STRING" id="644548.SCNU_05241"/>
<dbReference type="PRINTS" id="PR00080">
    <property type="entry name" value="SDRFAMILY"/>
</dbReference>
<evidence type="ECO:0000256" key="2">
    <source>
        <dbReference type="ARBA" id="ARBA00023002"/>
    </source>
</evidence>
<name>F1YGT4_9ACTN</name>
<dbReference type="PRINTS" id="PR00081">
    <property type="entry name" value="GDHRDH"/>
</dbReference>
<comment type="similarity">
    <text evidence="1">Belongs to the short-chain dehydrogenases/reductases (SDR) family.</text>
</comment>
<dbReference type="Pfam" id="PF13561">
    <property type="entry name" value="adh_short_C2"/>
    <property type="match status" value="1"/>
</dbReference>
<dbReference type="Gene3D" id="3.40.50.720">
    <property type="entry name" value="NAD(P)-binding Rossmann-like Domain"/>
    <property type="match status" value="1"/>
</dbReference>
<dbReference type="FunFam" id="3.40.50.720:FF:000084">
    <property type="entry name" value="Short-chain dehydrogenase reductase"/>
    <property type="match status" value="1"/>
</dbReference>
<reference evidence="3 4" key="1">
    <citation type="journal article" date="2011" name="J. Bacteriol.">
        <title>Draft Genome Sequence of Gordonia neofelifaecis NRRL B-59395, a Cholesterol-Degrading Actinomycete.</title>
        <authorList>
            <person name="Ge F."/>
            <person name="Li W."/>
            <person name="Chen G."/>
            <person name="Liu Y."/>
            <person name="Zhang G."/>
            <person name="Yong B."/>
            <person name="Wang Q."/>
            <person name="Wang N."/>
            <person name="Huang Z."/>
            <person name="Li W."/>
            <person name="Wang J."/>
            <person name="Wu C."/>
            <person name="Xie Q."/>
            <person name="Liu G."/>
        </authorList>
    </citation>
    <scope>NUCLEOTIDE SEQUENCE [LARGE SCALE GENOMIC DNA]</scope>
    <source>
        <strain evidence="3 4">NRRL B-59395</strain>
    </source>
</reference>
<dbReference type="OrthoDB" id="9803333at2"/>
<dbReference type="EMBL" id="AEUD01000003">
    <property type="protein sequence ID" value="EGD56232.1"/>
    <property type="molecule type" value="Genomic_DNA"/>
</dbReference>
<dbReference type="NCBIfam" id="NF005873">
    <property type="entry name" value="PRK07814.1"/>
    <property type="match status" value="1"/>
</dbReference>
<sequence length="261" mass="27127">MEHSETLLGRAAIVTGAGRGIGAGIAIGLADAGADIVLAARSAGQLDEVAEQIRARGRRAVTVPIDLAKDDPAALVEHASAEFDRLDIVVNNVGGAVPKPFLQTSVEELSGAFAFNVGTAHALNLAAVPKMLERDGTGSIINITSSITSHPGRAFVVYGTVKAALAHYTRMAAQDLSPRIRVNGIAPGSIHTPALDYVAANDEVRNQMLSRTPMRRLGTPSDIAAAAVFLASDQSSYLTGKILEVDGGLVSSNFLMPLPDL</sequence>
<proteinExistence type="inferred from homology"/>
<protein>
    <submittedName>
        <fullName evidence="3">Short chain dehydrogenase</fullName>
    </submittedName>
</protein>
<dbReference type="RefSeq" id="WP_009678308.1">
    <property type="nucleotide sequence ID" value="NZ_AEUD01000003.1"/>
</dbReference>
<comment type="caution">
    <text evidence="3">The sequence shown here is derived from an EMBL/GenBank/DDBJ whole genome shotgun (WGS) entry which is preliminary data.</text>
</comment>
<dbReference type="PANTHER" id="PTHR43639:SF1">
    <property type="entry name" value="SHORT-CHAIN DEHYDROGENASE_REDUCTASE FAMILY PROTEIN"/>
    <property type="match status" value="1"/>
</dbReference>
<dbReference type="InterPro" id="IPR002347">
    <property type="entry name" value="SDR_fam"/>
</dbReference>
<keyword evidence="4" id="KW-1185">Reference proteome</keyword>
<dbReference type="PANTHER" id="PTHR43639">
    <property type="entry name" value="OXIDOREDUCTASE, SHORT-CHAIN DEHYDROGENASE/REDUCTASE FAMILY (AFU_ORTHOLOGUE AFUA_5G02870)"/>
    <property type="match status" value="1"/>
</dbReference>
<dbReference type="SUPFAM" id="SSF51735">
    <property type="entry name" value="NAD(P)-binding Rossmann-fold domains"/>
    <property type="match status" value="1"/>
</dbReference>
<organism evidence="3 4">
    <name type="scientific">Gordonia neofelifaecis NRRL B-59395</name>
    <dbReference type="NCBI Taxonomy" id="644548"/>
    <lineage>
        <taxon>Bacteria</taxon>
        <taxon>Bacillati</taxon>
        <taxon>Actinomycetota</taxon>
        <taxon>Actinomycetes</taxon>
        <taxon>Mycobacteriales</taxon>
        <taxon>Gordoniaceae</taxon>
        <taxon>Gordonia</taxon>
    </lineage>
</organism>
<dbReference type="InterPro" id="IPR036291">
    <property type="entry name" value="NAD(P)-bd_dom_sf"/>
</dbReference>
<evidence type="ECO:0000313" key="3">
    <source>
        <dbReference type="EMBL" id="EGD56232.1"/>
    </source>
</evidence>
<accession>F1YGT4</accession>
<evidence type="ECO:0000313" key="4">
    <source>
        <dbReference type="Proteomes" id="UP000035065"/>
    </source>
</evidence>
<dbReference type="Proteomes" id="UP000035065">
    <property type="component" value="Unassembled WGS sequence"/>
</dbReference>
<dbReference type="GO" id="GO:0016491">
    <property type="term" value="F:oxidoreductase activity"/>
    <property type="evidence" value="ECO:0007669"/>
    <property type="project" value="UniProtKB-KW"/>
</dbReference>
<keyword evidence="2" id="KW-0560">Oxidoreductase</keyword>
<evidence type="ECO:0000256" key="1">
    <source>
        <dbReference type="ARBA" id="ARBA00006484"/>
    </source>
</evidence>
<dbReference type="eggNOG" id="COG1028">
    <property type="taxonomic scope" value="Bacteria"/>
</dbReference>
<gene>
    <name evidence="3" type="ORF">SCNU_05241</name>
</gene>